<gene>
    <name evidence="5" type="ORF">SE17_01020</name>
</gene>
<dbReference type="PRINTS" id="PR00311">
    <property type="entry name" value="BLEOMYCINRST"/>
</dbReference>
<evidence type="ECO:0000259" key="4">
    <source>
        <dbReference type="PROSITE" id="PS51819"/>
    </source>
</evidence>
<comment type="similarity">
    <text evidence="1">Belongs to the bleomycin resistance protein family.</text>
</comment>
<evidence type="ECO:0000313" key="6">
    <source>
        <dbReference type="Proteomes" id="UP000050509"/>
    </source>
</evidence>
<sequence>MTPPEMHTAIPVLLSLDIPATVGFYTSTLGFTCRYHEEGFAILQRDAIELHFTGCPEQHLVDWSSCRVGVTGIDELYAEYAQRGILHPNSKLHDTHYGTREFGIVDPQGVLITFYERRPNTD</sequence>
<dbReference type="GO" id="GO:0046677">
    <property type="term" value="P:response to antibiotic"/>
    <property type="evidence" value="ECO:0007669"/>
    <property type="project" value="UniProtKB-KW"/>
</dbReference>
<accession>A0A0P9DB21</accession>
<dbReference type="InterPro" id="IPR037523">
    <property type="entry name" value="VOC_core"/>
</dbReference>
<dbReference type="InterPro" id="IPR000335">
    <property type="entry name" value="Bleomycin-R"/>
</dbReference>
<reference evidence="5 6" key="1">
    <citation type="submission" date="2015-09" db="EMBL/GenBank/DDBJ databases">
        <title>Draft genome sequence of Kouleothrix aurantiaca JCM 19913.</title>
        <authorList>
            <person name="Hemp J."/>
        </authorList>
    </citation>
    <scope>NUCLEOTIDE SEQUENCE [LARGE SCALE GENOMIC DNA]</scope>
    <source>
        <strain evidence="5 6">COM-B</strain>
    </source>
</reference>
<evidence type="ECO:0000256" key="1">
    <source>
        <dbReference type="ARBA" id="ARBA00011051"/>
    </source>
</evidence>
<dbReference type="EMBL" id="LJCR01000009">
    <property type="protein sequence ID" value="KPV54882.1"/>
    <property type="molecule type" value="Genomic_DNA"/>
</dbReference>
<feature type="domain" description="VOC" evidence="4">
    <location>
        <begin position="7"/>
        <end position="117"/>
    </location>
</feature>
<evidence type="ECO:0000256" key="3">
    <source>
        <dbReference type="ARBA" id="ARBA00023251"/>
    </source>
</evidence>
<evidence type="ECO:0000313" key="5">
    <source>
        <dbReference type="EMBL" id="KPV54882.1"/>
    </source>
</evidence>
<evidence type="ECO:0000256" key="2">
    <source>
        <dbReference type="ARBA" id="ARBA00021572"/>
    </source>
</evidence>
<keyword evidence="3" id="KW-0046">Antibiotic resistance</keyword>
<name>A0A0P9DB21_9CHLR</name>
<protein>
    <recommendedName>
        <fullName evidence="2">Bleomycin resistance protein</fullName>
    </recommendedName>
</protein>
<proteinExistence type="inferred from homology"/>
<dbReference type="CDD" id="cd08349">
    <property type="entry name" value="BLMA_like"/>
    <property type="match status" value="1"/>
</dbReference>
<keyword evidence="6" id="KW-1185">Reference proteome</keyword>
<organism evidence="5 6">
    <name type="scientific">Kouleothrix aurantiaca</name>
    <dbReference type="NCBI Taxonomy" id="186479"/>
    <lineage>
        <taxon>Bacteria</taxon>
        <taxon>Bacillati</taxon>
        <taxon>Chloroflexota</taxon>
        <taxon>Chloroflexia</taxon>
        <taxon>Chloroflexales</taxon>
        <taxon>Roseiflexineae</taxon>
        <taxon>Roseiflexaceae</taxon>
        <taxon>Kouleothrix</taxon>
    </lineage>
</organism>
<dbReference type="SUPFAM" id="SSF54593">
    <property type="entry name" value="Glyoxalase/Bleomycin resistance protein/Dihydroxybiphenyl dioxygenase"/>
    <property type="match status" value="1"/>
</dbReference>
<dbReference type="Proteomes" id="UP000050509">
    <property type="component" value="Unassembled WGS sequence"/>
</dbReference>
<comment type="caution">
    <text evidence="5">The sequence shown here is derived from an EMBL/GenBank/DDBJ whole genome shotgun (WGS) entry which is preliminary data.</text>
</comment>
<dbReference type="AlphaFoldDB" id="A0A0P9DB21"/>
<dbReference type="PROSITE" id="PS51819">
    <property type="entry name" value="VOC"/>
    <property type="match status" value="1"/>
</dbReference>
<dbReference type="InterPro" id="IPR029068">
    <property type="entry name" value="Glyas_Bleomycin-R_OHBP_Dase"/>
</dbReference>
<dbReference type="Gene3D" id="3.10.180.10">
    <property type="entry name" value="2,3-Dihydroxybiphenyl 1,2-Dioxygenase, domain 1"/>
    <property type="match status" value="1"/>
</dbReference>